<name>A0ABD3CP99_9LAMI</name>
<feature type="transmembrane region" description="Helical" evidence="2">
    <location>
        <begin position="103"/>
        <end position="121"/>
    </location>
</feature>
<keyword evidence="4" id="KW-1185">Reference proteome</keyword>
<evidence type="ECO:0000256" key="2">
    <source>
        <dbReference type="SAM" id="Phobius"/>
    </source>
</evidence>
<feature type="transmembrane region" description="Helical" evidence="2">
    <location>
        <begin position="288"/>
        <end position="308"/>
    </location>
</feature>
<dbReference type="PANTHER" id="PTHR35307">
    <property type="entry name" value="PROTEIN, PUTATIVE-RELATED"/>
    <property type="match status" value="1"/>
</dbReference>
<keyword evidence="2" id="KW-0812">Transmembrane</keyword>
<feature type="transmembrane region" description="Helical" evidence="2">
    <location>
        <begin position="367"/>
        <end position="396"/>
    </location>
</feature>
<protein>
    <submittedName>
        <fullName evidence="3">Uncharacterized protein</fullName>
    </submittedName>
</protein>
<keyword evidence="2" id="KW-1133">Transmembrane helix</keyword>
<evidence type="ECO:0000313" key="3">
    <source>
        <dbReference type="EMBL" id="KAL3631473.1"/>
    </source>
</evidence>
<dbReference type="Proteomes" id="UP001632038">
    <property type="component" value="Unassembled WGS sequence"/>
</dbReference>
<accession>A0ABD3CP99</accession>
<dbReference type="AlphaFoldDB" id="A0ABD3CP99"/>
<feature type="transmembrane region" description="Helical" evidence="2">
    <location>
        <begin position="133"/>
        <end position="155"/>
    </location>
</feature>
<feature type="transmembrane region" description="Helical" evidence="2">
    <location>
        <begin position="175"/>
        <end position="198"/>
    </location>
</feature>
<feature type="transmembrane region" description="Helical" evidence="2">
    <location>
        <begin position="73"/>
        <end position="91"/>
    </location>
</feature>
<sequence length="710" mass="80305">MASSECGDYYTYDQCANIFAQDYENVVQDKLDSTMPWIGMYIAAASAACAIAMAADAFNAFRKKKLWFPSKNFSLNAFTLTVLAVAMKLSVDLTSQMLGVNDRLARVSSLVLMSTAIANFMSSLGSMENNEIMLNLAALCVFAITIAGNVSIRLFQMREYHAAQLIMGEKIGSVVSMLVLLATLCSSAVMVPTARSYIESQYSQMHTRISNDRDFGDFSADELRVAVRRYWVMAESGSPEFVISRSAMCVTSGLMSLLMALTLLEAHIRMPLTYKDAPRISSSYDWSINWILVVQSIGVALGTIAPLLRWFTVARFKSTNISQRSFEDEFSVEAYWTQSLRHWRDSPLRIKTRYLWFRKFVHDAKRLLLNLCIVAQILIVRASKLVLLISAVVVSYCFRHISESRESDDLSNYVVLLEGEAELPKTTLTNMCSEVDDLIRIGTKKQPDNLIELLQKSAKFNGVRDLERPNCWSMPVVTLTSIAISLPNITDGKSKQLLVAVNEGLYFAKHIEKTLDSNGELQSIRNAADAVWVGLELYKKWQANDLGRTRTQKETFRKLFDIAEKTVTNFTTNRNNFLVRDPLNWPVHVIAANSMYRITQMIMLEHDDDNPLSDEDMFERLSVMISDILAACLENLACVVMLKCHSNVIKEREKSIHQAAFLLGKSEKIIQTLRERERAFEEQEDENSVDTVSATFQQTYSGHESIEMER</sequence>
<dbReference type="EMBL" id="JAVIJP010000032">
    <property type="protein sequence ID" value="KAL3631473.1"/>
    <property type="molecule type" value="Genomic_DNA"/>
</dbReference>
<keyword evidence="2" id="KW-0472">Membrane</keyword>
<feature type="compositionally biased region" description="Polar residues" evidence="1">
    <location>
        <begin position="689"/>
        <end position="702"/>
    </location>
</feature>
<dbReference type="PANTHER" id="PTHR35307:SF3">
    <property type="entry name" value="DUF4220 DOMAIN-CONTAINING PROTEIN"/>
    <property type="match status" value="1"/>
</dbReference>
<reference evidence="4" key="1">
    <citation type="journal article" date="2024" name="IScience">
        <title>Strigolactones Initiate the Formation of Haustorium-like Structures in Castilleja.</title>
        <authorList>
            <person name="Buerger M."/>
            <person name="Peterson D."/>
            <person name="Chory J."/>
        </authorList>
    </citation>
    <scope>NUCLEOTIDE SEQUENCE [LARGE SCALE GENOMIC DNA]</scope>
</reference>
<feature type="transmembrane region" description="Helical" evidence="2">
    <location>
        <begin position="247"/>
        <end position="268"/>
    </location>
</feature>
<evidence type="ECO:0000256" key="1">
    <source>
        <dbReference type="SAM" id="MobiDB-lite"/>
    </source>
</evidence>
<evidence type="ECO:0000313" key="4">
    <source>
        <dbReference type="Proteomes" id="UP001632038"/>
    </source>
</evidence>
<proteinExistence type="predicted"/>
<feature type="region of interest" description="Disordered" evidence="1">
    <location>
        <begin position="680"/>
        <end position="710"/>
    </location>
</feature>
<gene>
    <name evidence="3" type="ORF">CASFOL_024457</name>
</gene>
<feature type="transmembrane region" description="Helical" evidence="2">
    <location>
        <begin position="38"/>
        <end position="61"/>
    </location>
</feature>
<comment type="caution">
    <text evidence="3">The sequence shown here is derived from an EMBL/GenBank/DDBJ whole genome shotgun (WGS) entry which is preliminary data.</text>
</comment>
<organism evidence="3 4">
    <name type="scientific">Castilleja foliolosa</name>
    <dbReference type="NCBI Taxonomy" id="1961234"/>
    <lineage>
        <taxon>Eukaryota</taxon>
        <taxon>Viridiplantae</taxon>
        <taxon>Streptophyta</taxon>
        <taxon>Embryophyta</taxon>
        <taxon>Tracheophyta</taxon>
        <taxon>Spermatophyta</taxon>
        <taxon>Magnoliopsida</taxon>
        <taxon>eudicotyledons</taxon>
        <taxon>Gunneridae</taxon>
        <taxon>Pentapetalae</taxon>
        <taxon>asterids</taxon>
        <taxon>lamiids</taxon>
        <taxon>Lamiales</taxon>
        <taxon>Orobanchaceae</taxon>
        <taxon>Pedicularideae</taxon>
        <taxon>Castillejinae</taxon>
        <taxon>Castilleja</taxon>
    </lineage>
</organism>